<dbReference type="InterPro" id="IPR000816">
    <property type="entry name" value="Peptidase_C15"/>
</dbReference>
<evidence type="ECO:0000256" key="7">
    <source>
        <dbReference type="ARBA" id="ARBA00030836"/>
    </source>
</evidence>
<name>A0A518JXW6_9BACT</name>
<keyword evidence="10" id="KW-1185">Reference proteome</keyword>
<dbReference type="PANTHER" id="PTHR23402">
    <property type="entry name" value="PROTEASE FAMILY C15 PYROGLUTAMYL-PEPTIDASE I-RELATED"/>
    <property type="match status" value="1"/>
</dbReference>
<evidence type="ECO:0000313" key="10">
    <source>
        <dbReference type="Proteomes" id="UP000315082"/>
    </source>
</evidence>
<gene>
    <name evidence="9" type="primary">pcp</name>
    <name evidence="9" type="ORF">Poly24_41030</name>
</gene>
<evidence type="ECO:0000256" key="5">
    <source>
        <dbReference type="ARBA" id="ARBA00022801"/>
    </source>
</evidence>
<dbReference type="AlphaFoldDB" id="A0A518JXW6"/>
<dbReference type="GO" id="GO:0006508">
    <property type="term" value="P:proteolysis"/>
    <property type="evidence" value="ECO:0007669"/>
    <property type="project" value="UniProtKB-KW"/>
</dbReference>
<keyword evidence="5 9" id="KW-0378">Hydrolase</keyword>
<sequence>MATLSNPTLLIDYEAPAMPRVLITAFEPYEEWSENSSWLTLIELTRWFDAGDDLVTRRYPVDFQAVKHRLAIDMQQDFDLILHLGQAPGASVMRLEGFAVNMGSNHCPLADDGPAAYKSQLPLTAWTDKLHGRGIPAQVSYHAGTYLCNATLYMSQYYAAREALRTQSTFLHLPVSPHQVAARQKPMPSMSVPLMAAGVAMLLEDFLQRK</sequence>
<dbReference type="CDD" id="cd00501">
    <property type="entry name" value="Peptidase_C15"/>
    <property type="match status" value="1"/>
</dbReference>
<keyword evidence="4" id="KW-0645">Protease</keyword>
<keyword evidence="6" id="KW-0788">Thiol protease</keyword>
<dbReference type="PRINTS" id="PR00706">
    <property type="entry name" value="PYROGLUPTASE"/>
</dbReference>
<dbReference type="InterPro" id="IPR016125">
    <property type="entry name" value="Peptidase_C15-like"/>
</dbReference>
<dbReference type="GO" id="GO:0005829">
    <property type="term" value="C:cytosol"/>
    <property type="evidence" value="ECO:0007669"/>
    <property type="project" value="InterPro"/>
</dbReference>
<reference evidence="9 10" key="1">
    <citation type="submission" date="2019-02" db="EMBL/GenBank/DDBJ databases">
        <title>Deep-cultivation of Planctomycetes and their phenomic and genomic characterization uncovers novel biology.</title>
        <authorList>
            <person name="Wiegand S."/>
            <person name="Jogler M."/>
            <person name="Boedeker C."/>
            <person name="Pinto D."/>
            <person name="Vollmers J."/>
            <person name="Rivas-Marin E."/>
            <person name="Kohn T."/>
            <person name="Peeters S.H."/>
            <person name="Heuer A."/>
            <person name="Rast P."/>
            <person name="Oberbeckmann S."/>
            <person name="Bunk B."/>
            <person name="Jeske O."/>
            <person name="Meyerdierks A."/>
            <person name="Storesund J.E."/>
            <person name="Kallscheuer N."/>
            <person name="Luecker S."/>
            <person name="Lage O.M."/>
            <person name="Pohl T."/>
            <person name="Merkel B.J."/>
            <person name="Hornburger P."/>
            <person name="Mueller R.-W."/>
            <person name="Bruemmer F."/>
            <person name="Labrenz M."/>
            <person name="Spormann A.M."/>
            <person name="Op den Camp H."/>
            <person name="Overmann J."/>
            <person name="Amann R."/>
            <person name="Jetten M.S.M."/>
            <person name="Mascher T."/>
            <person name="Medema M.H."/>
            <person name="Devos D.P."/>
            <person name="Kaster A.-K."/>
            <person name="Ovreas L."/>
            <person name="Rohde M."/>
            <person name="Galperin M.Y."/>
            <person name="Jogler C."/>
        </authorList>
    </citation>
    <scope>NUCLEOTIDE SEQUENCE [LARGE SCALE GENOMIC DNA]</scope>
    <source>
        <strain evidence="9 10">Poly24</strain>
    </source>
</reference>
<dbReference type="InterPro" id="IPR036440">
    <property type="entry name" value="Peptidase_C15-like_sf"/>
</dbReference>
<dbReference type="Proteomes" id="UP000315082">
    <property type="component" value="Chromosome"/>
</dbReference>
<dbReference type="EMBL" id="CP036348">
    <property type="protein sequence ID" value="QDV70382.1"/>
    <property type="molecule type" value="Genomic_DNA"/>
</dbReference>
<dbReference type="PANTHER" id="PTHR23402:SF1">
    <property type="entry name" value="PYROGLUTAMYL-PEPTIDASE I"/>
    <property type="match status" value="1"/>
</dbReference>
<proteinExistence type="inferred from homology"/>
<evidence type="ECO:0000256" key="8">
    <source>
        <dbReference type="ARBA" id="ARBA00031559"/>
    </source>
</evidence>
<keyword evidence="3" id="KW-0963">Cytoplasm</keyword>
<evidence type="ECO:0000256" key="3">
    <source>
        <dbReference type="ARBA" id="ARBA00022490"/>
    </source>
</evidence>
<accession>A0A518JXW6</accession>
<organism evidence="9 10">
    <name type="scientific">Rosistilla carotiformis</name>
    <dbReference type="NCBI Taxonomy" id="2528017"/>
    <lineage>
        <taxon>Bacteria</taxon>
        <taxon>Pseudomonadati</taxon>
        <taxon>Planctomycetota</taxon>
        <taxon>Planctomycetia</taxon>
        <taxon>Pirellulales</taxon>
        <taxon>Pirellulaceae</taxon>
        <taxon>Rosistilla</taxon>
    </lineage>
</organism>
<evidence type="ECO:0000256" key="4">
    <source>
        <dbReference type="ARBA" id="ARBA00022670"/>
    </source>
</evidence>
<evidence type="ECO:0000256" key="1">
    <source>
        <dbReference type="ARBA" id="ARBA00006641"/>
    </source>
</evidence>
<evidence type="ECO:0000256" key="6">
    <source>
        <dbReference type="ARBA" id="ARBA00022807"/>
    </source>
</evidence>
<dbReference type="Gene3D" id="3.40.630.20">
    <property type="entry name" value="Peptidase C15, pyroglutamyl peptidase I-like"/>
    <property type="match status" value="1"/>
</dbReference>
<protein>
    <recommendedName>
        <fullName evidence="2">Pyrrolidone-carboxylate peptidase</fullName>
    </recommendedName>
    <alternativeName>
        <fullName evidence="7">5-oxoprolyl-peptidase</fullName>
    </alternativeName>
    <alternativeName>
        <fullName evidence="8">Pyroglutamyl-peptidase I</fullName>
    </alternativeName>
</protein>
<dbReference type="KEGG" id="rcf:Poly24_41030"/>
<dbReference type="SUPFAM" id="SSF53182">
    <property type="entry name" value="Pyrrolidone carboxyl peptidase (pyroglutamate aminopeptidase)"/>
    <property type="match status" value="1"/>
</dbReference>
<dbReference type="GO" id="GO:0016920">
    <property type="term" value="F:pyroglutamyl-peptidase activity"/>
    <property type="evidence" value="ECO:0007669"/>
    <property type="project" value="InterPro"/>
</dbReference>
<evidence type="ECO:0000313" key="9">
    <source>
        <dbReference type="EMBL" id="QDV70382.1"/>
    </source>
</evidence>
<dbReference type="PIRSF" id="PIRSF015592">
    <property type="entry name" value="Prld-crbxl_pptds"/>
    <property type="match status" value="1"/>
</dbReference>
<dbReference type="Pfam" id="PF01470">
    <property type="entry name" value="Peptidase_C15"/>
    <property type="match status" value="1"/>
</dbReference>
<evidence type="ECO:0000256" key="2">
    <source>
        <dbReference type="ARBA" id="ARBA00019191"/>
    </source>
</evidence>
<comment type="similarity">
    <text evidence="1">Belongs to the peptidase C15 family.</text>
</comment>